<gene>
    <name evidence="1" type="ORF">BO82DRAFT_261689</name>
</gene>
<dbReference type="Proteomes" id="UP000248340">
    <property type="component" value="Unassembled WGS sequence"/>
</dbReference>
<accession>A0A319CTX2</accession>
<organism evidence="1 2">
    <name type="scientific">Aspergillus uvarum CBS 121591</name>
    <dbReference type="NCBI Taxonomy" id="1448315"/>
    <lineage>
        <taxon>Eukaryota</taxon>
        <taxon>Fungi</taxon>
        <taxon>Dikarya</taxon>
        <taxon>Ascomycota</taxon>
        <taxon>Pezizomycotina</taxon>
        <taxon>Eurotiomycetes</taxon>
        <taxon>Eurotiomycetidae</taxon>
        <taxon>Eurotiales</taxon>
        <taxon>Aspergillaceae</taxon>
        <taxon>Aspergillus</taxon>
        <taxon>Aspergillus subgen. Circumdati</taxon>
    </lineage>
</organism>
<keyword evidence="2" id="KW-1185">Reference proteome</keyword>
<protein>
    <recommendedName>
        <fullName evidence="3">F-box domain-containing protein</fullName>
    </recommendedName>
</protein>
<dbReference type="OrthoDB" id="5139510at2759"/>
<feature type="non-terminal residue" evidence="1">
    <location>
        <position position="1"/>
    </location>
</feature>
<dbReference type="GeneID" id="37133674"/>
<reference evidence="1 2" key="1">
    <citation type="submission" date="2016-12" db="EMBL/GenBank/DDBJ databases">
        <title>The genomes of Aspergillus section Nigri reveals drivers in fungal speciation.</title>
        <authorList>
            <consortium name="DOE Joint Genome Institute"/>
            <person name="Vesth T.C."/>
            <person name="Nybo J."/>
            <person name="Theobald S."/>
            <person name="Brandl J."/>
            <person name="Frisvad J.C."/>
            <person name="Nielsen K.F."/>
            <person name="Lyhne E.K."/>
            <person name="Kogle M.E."/>
            <person name="Kuo A."/>
            <person name="Riley R."/>
            <person name="Clum A."/>
            <person name="Nolan M."/>
            <person name="Lipzen A."/>
            <person name="Salamov A."/>
            <person name="Henrissat B."/>
            <person name="Wiebenga A."/>
            <person name="De Vries R.P."/>
            <person name="Grigoriev I.V."/>
            <person name="Mortensen U.H."/>
            <person name="Andersen M.R."/>
            <person name="Baker S.E."/>
        </authorList>
    </citation>
    <scope>NUCLEOTIDE SEQUENCE [LARGE SCALE GENOMIC DNA]</scope>
    <source>
        <strain evidence="1 2">CBS 121591</strain>
    </source>
</reference>
<dbReference type="RefSeq" id="XP_025489248.1">
    <property type="nucleotide sequence ID" value="XM_025630933.1"/>
</dbReference>
<evidence type="ECO:0000313" key="2">
    <source>
        <dbReference type="Proteomes" id="UP000248340"/>
    </source>
</evidence>
<dbReference type="EMBL" id="KZ821723">
    <property type="protein sequence ID" value="PYH79048.1"/>
    <property type="molecule type" value="Genomic_DNA"/>
</dbReference>
<name>A0A319CTX2_9EURO</name>
<proteinExistence type="predicted"/>
<dbReference type="AlphaFoldDB" id="A0A319CTX2"/>
<dbReference type="SUPFAM" id="SSF52047">
    <property type="entry name" value="RNI-like"/>
    <property type="match status" value="1"/>
</dbReference>
<sequence length="399" mass="45604">DYRVLRKYVLVCHRLTQVVLPLLYCDVLVSVASRTALESLFAALQRRPTCQESVKHLYVHIPDCELIHRRNFYIMNDIITHITTLRALTFSGGWERYPDQTWGLVHRASRSMPALERLNLRRIYLKGLTVRDILKSVQMPSLRQLELYGVALPTGGHIASAERKANRPSCPPTSIKSTAQFSTLRIRDYQENSAATQELILWPKALIHFHASFLGERNPECDLDPFKLSTLLNAHKDTLKTIHIGIIHGPHPGKLFQTRGFVALERLTLSWWQIRGCATWQQQGEEEPLFVFTPAHADALLCAPRLTTLGLDYRGDGHGLDSCDAFGEVEARWIRGLAQAARARQAALQKISVGYRPDVDFLDEVLEFPWDRLSRLREDLQPFGIGLEYDEPTFSEEEW</sequence>
<evidence type="ECO:0000313" key="1">
    <source>
        <dbReference type="EMBL" id="PYH79048.1"/>
    </source>
</evidence>
<dbReference type="VEuPathDB" id="FungiDB:BO82DRAFT_261689"/>
<evidence type="ECO:0008006" key="3">
    <source>
        <dbReference type="Google" id="ProtNLM"/>
    </source>
</evidence>
<feature type="non-terminal residue" evidence="1">
    <location>
        <position position="399"/>
    </location>
</feature>